<evidence type="ECO:0000313" key="2">
    <source>
        <dbReference type="Proteomes" id="UP000820818"/>
    </source>
</evidence>
<dbReference type="PANTHER" id="PTHR14428">
    <property type="entry name" value="NUCLEOLAR COMPLEX PROTEIN 3"/>
    <property type="match status" value="1"/>
</dbReference>
<dbReference type="EMBL" id="WJBH02000001">
    <property type="protein sequence ID" value="KAI9565140.1"/>
    <property type="molecule type" value="Genomic_DNA"/>
</dbReference>
<reference evidence="1 2" key="1">
    <citation type="submission" date="2022-05" db="EMBL/GenBank/DDBJ databases">
        <title>A multi-omics perspective on studying reproductive biology in Daphnia sinensis.</title>
        <authorList>
            <person name="Jia J."/>
        </authorList>
    </citation>
    <scope>NUCLEOTIDE SEQUENCE [LARGE SCALE GENOMIC DNA]</scope>
    <source>
        <strain evidence="1 2">WSL</strain>
    </source>
</reference>
<accession>A0AAD5Q362</accession>
<dbReference type="GO" id="GO:0006270">
    <property type="term" value="P:DNA replication initiation"/>
    <property type="evidence" value="ECO:0007669"/>
    <property type="project" value="TreeGrafter"/>
</dbReference>
<name>A0AAD5Q362_9CRUS</name>
<organism evidence="1 2">
    <name type="scientific">Daphnia sinensis</name>
    <dbReference type="NCBI Taxonomy" id="1820382"/>
    <lineage>
        <taxon>Eukaryota</taxon>
        <taxon>Metazoa</taxon>
        <taxon>Ecdysozoa</taxon>
        <taxon>Arthropoda</taxon>
        <taxon>Crustacea</taxon>
        <taxon>Branchiopoda</taxon>
        <taxon>Diplostraca</taxon>
        <taxon>Cladocera</taxon>
        <taxon>Anomopoda</taxon>
        <taxon>Daphniidae</taxon>
        <taxon>Daphnia</taxon>
        <taxon>Daphnia similis group</taxon>
    </lineage>
</organism>
<dbReference type="InterPro" id="IPR016903">
    <property type="entry name" value="Nucleolar_cplx-assoc_3"/>
</dbReference>
<evidence type="ECO:0000313" key="1">
    <source>
        <dbReference type="EMBL" id="KAI9565140.1"/>
    </source>
</evidence>
<sequence length="262" mass="30117">MNNTKPNMKNPVVKEDDIDADEMMDMMDEENVDFFKNKASKEKEQSDSHIRSTWTFFTDMVEVFNKLIANDQLDYRQCLYAIQVVLITLSGQGEALNIDLIHFYSHLCKVLFHITATRRRVTIASMFATRPTGRLITIQCFIRRHWLGMVRSSTHLRVGLSLSDCDRPNGQRAHTVLWADGRTTRYDRIRFLGRRTPRRLTCSLPGSRLRYEASRIAGSFAELGGQQSPRSGNQLEPAIQSKFSLKPRSEFDPSYLATCSRS</sequence>
<protein>
    <submittedName>
        <fullName evidence="1">Uncharacterized protein</fullName>
    </submittedName>
</protein>
<dbReference type="GO" id="GO:0003682">
    <property type="term" value="F:chromatin binding"/>
    <property type="evidence" value="ECO:0007669"/>
    <property type="project" value="TreeGrafter"/>
</dbReference>
<gene>
    <name evidence="1" type="ORF">GHT06_008913</name>
</gene>
<keyword evidence="2" id="KW-1185">Reference proteome</keyword>
<comment type="caution">
    <text evidence="1">The sequence shown here is derived from an EMBL/GenBank/DDBJ whole genome shotgun (WGS) entry which is preliminary data.</text>
</comment>
<dbReference type="Proteomes" id="UP000820818">
    <property type="component" value="Linkage Group LG1"/>
</dbReference>
<dbReference type="PANTHER" id="PTHR14428:SF5">
    <property type="entry name" value="NUCLEOLAR COMPLEX PROTEIN 3 HOMOLOG"/>
    <property type="match status" value="1"/>
</dbReference>
<dbReference type="AlphaFoldDB" id="A0AAD5Q362"/>
<dbReference type="GO" id="GO:0005730">
    <property type="term" value="C:nucleolus"/>
    <property type="evidence" value="ECO:0007669"/>
    <property type="project" value="TreeGrafter"/>
</dbReference>
<proteinExistence type="predicted"/>